<protein>
    <submittedName>
        <fullName evidence="2">Putative Xre family DNA-binding protein</fullName>
    </submittedName>
</protein>
<accession>A0A081D2H2</accession>
<dbReference type="InterPro" id="IPR001387">
    <property type="entry name" value="Cro/C1-type_HTH"/>
</dbReference>
<dbReference type="GO" id="GO:0003677">
    <property type="term" value="F:DNA binding"/>
    <property type="evidence" value="ECO:0007669"/>
    <property type="project" value="UniProtKB-KW"/>
</dbReference>
<gene>
    <name evidence="2" type="ORF">RRU01S_31_00520</name>
</gene>
<dbReference type="eggNOG" id="COG1396">
    <property type="taxonomic scope" value="Bacteria"/>
</dbReference>
<dbReference type="EMBL" id="BBJU01000031">
    <property type="protein sequence ID" value="GAK73118.1"/>
    <property type="molecule type" value="Genomic_DNA"/>
</dbReference>
<dbReference type="InterPro" id="IPR010982">
    <property type="entry name" value="Lambda_DNA-bd_dom_sf"/>
</dbReference>
<dbReference type="AlphaFoldDB" id="A0A081D2H2"/>
<dbReference type="Pfam" id="PF01381">
    <property type="entry name" value="HTH_3"/>
    <property type="match status" value="1"/>
</dbReference>
<dbReference type="Proteomes" id="UP000028701">
    <property type="component" value="Unassembled WGS sequence"/>
</dbReference>
<name>A0A081D2H2_9HYPH</name>
<proteinExistence type="predicted"/>
<comment type="caution">
    <text evidence="2">The sequence shown here is derived from an EMBL/GenBank/DDBJ whole genome shotgun (WGS) entry which is preliminary data.</text>
</comment>
<dbReference type="SMART" id="SM00530">
    <property type="entry name" value="HTH_XRE"/>
    <property type="match status" value="1"/>
</dbReference>
<evidence type="ECO:0000259" key="1">
    <source>
        <dbReference type="PROSITE" id="PS50943"/>
    </source>
</evidence>
<dbReference type="SUPFAM" id="SSF47413">
    <property type="entry name" value="lambda repressor-like DNA-binding domains"/>
    <property type="match status" value="1"/>
</dbReference>
<evidence type="ECO:0000313" key="3">
    <source>
        <dbReference type="Proteomes" id="UP000028701"/>
    </source>
</evidence>
<dbReference type="Gene3D" id="1.10.260.40">
    <property type="entry name" value="lambda repressor-like DNA-binding domains"/>
    <property type="match status" value="1"/>
</dbReference>
<organism evidence="2 3">
    <name type="scientific">Agrobacterium rubi TR3 = NBRC 13261</name>
    <dbReference type="NCBI Taxonomy" id="1368415"/>
    <lineage>
        <taxon>Bacteria</taxon>
        <taxon>Pseudomonadati</taxon>
        <taxon>Pseudomonadota</taxon>
        <taxon>Alphaproteobacteria</taxon>
        <taxon>Hyphomicrobiales</taxon>
        <taxon>Rhizobiaceae</taxon>
        <taxon>Rhizobium/Agrobacterium group</taxon>
        <taxon>Agrobacterium</taxon>
    </lineage>
</organism>
<feature type="domain" description="HTH cro/C1-type" evidence="1">
    <location>
        <begin position="22"/>
        <end position="76"/>
    </location>
</feature>
<dbReference type="PROSITE" id="PS50943">
    <property type="entry name" value="HTH_CROC1"/>
    <property type="match status" value="1"/>
</dbReference>
<evidence type="ECO:0000313" key="2">
    <source>
        <dbReference type="EMBL" id="GAK73118.1"/>
    </source>
</evidence>
<dbReference type="CDD" id="cd00093">
    <property type="entry name" value="HTH_XRE"/>
    <property type="match status" value="1"/>
</dbReference>
<sequence>MSRGNAKTDGPHPVDIHVGQRVRMRRNIIGVSQTTLGEGLGITFQQVQKYERGSNRISTSKLYEIANALSVPITYFFEDLTPGDKIEREAGGALERHKEYLSSKEGYKLIDTMSKLPRSLRLKVLSLLVVLQPGEDEADDDGSDT</sequence>
<reference evidence="2 3" key="1">
    <citation type="submission" date="2014-08" db="EMBL/GenBank/DDBJ databases">
        <title>Whole genome shotgun sequence of Rhizobium rubi NBRC 13261.</title>
        <authorList>
            <person name="Katano-Makiyama Y."/>
            <person name="Hosoyama A."/>
            <person name="Hashimoto M."/>
            <person name="Hosoyama Y."/>
            <person name="Noguchi M."/>
            <person name="Tsuchikane K."/>
            <person name="Uohara A."/>
            <person name="Ohji S."/>
            <person name="Ichikawa N."/>
            <person name="Kimura A."/>
            <person name="Yamazoe A."/>
            <person name="Fujita N."/>
        </authorList>
    </citation>
    <scope>NUCLEOTIDE SEQUENCE [LARGE SCALE GENOMIC DNA]</scope>
    <source>
        <strain evidence="2 3">NBRC 13261</strain>
    </source>
</reference>
<keyword evidence="2" id="KW-0238">DNA-binding</keyword>